<comment type="caution">
    <text evidence="2">The sequence shown here is derived from an EMBL/GenBank/DDBJ whole genome shotgun (WGS) entry which is preliminary data.</text>
</comment>
<accession>A0AAE0IDV7</accession>
<protein>
    <submittedName>
        <fullName evidence="2">Uncharacterized protein</fullName>
    </submittedName>
</protein>
<dbReference type="AlphaFoldDB" id="A0AAE0IDV7"/>
<evidence type="ECO:0000313" key="2">
    <source>
        <dbReference type="EMBL" id="KAK3323212.1"/>
    </source>
</evidence>
<feature type="region of interest" description="Disordered" evidence="1">
    <location>
        <begin position="279"/>
        <end position="305"/>
    </location>
</feature>
<dbReference type="EMBL" id="JAUEPO010000004">
    <property type="protein sequence ID" value="KAK3323212.1"/>
    <property type="molecule type" value="Genomic_DNA"/>
</dbReference>
<proteinExistence type="predicted"/>
<name>A0AAE0IDV7_9PEZI</name>
<organism evidence="2 3">
    <name type="scientific">Cercophora scortea</name>
    <dbReference type="NCBI Taxonomy" id="314031"/>
    <lineage>
        <taxon>Eukaryota</taxon>
        <taxon>Fungi</taxon>
        <taxon>Dikarya</taxon>
        <taxon>Ascomycota</taxon>
        <taxon>Pezizomycotina</taxon>
        <taxon>Sordariomycetes</taxon>
        <taxon>Sordariomycetidae</taxon>
        <taxon>Sordariales</taxon>
        <taxon>Lasiosphaeriaceae</taxon>
        <taxon>Cercophora</taxon>
    </lineage>
</organism>
<reference evidence="2" key="1">
    <citation type="journal article" date="2023" name="Mol. Phylogenet. Evol.">
        <title>Genome-scale phylogeny and comparative genomics of the fungal order Sordariales.</title>
        <authorList>
            <person name="Hensen N."/>
            <person name="Bonometti L."/>
            <person name="Westerberg I."/>
            <person name="Brannstrom I.O."/>
            <person name="Guillou S."/>
            <person name="Cros-Aarteil S."/>
            <person name="Calhoun S."/>
            <person name="Haridas S."/>
            <person name="Kuo A."/>
            <person name="Mondo S."/>
            <person name="Pangilinan J."/>
            <person name="Riley R."/>
            <person name="LaButti K."/>
            <person name="Andreopoulos B."/>
            <person name="Lipzen A."/>
            <person name="Chen C."/>
            <person name="Yan M."/>
            <person name="Daum C."/>
            <person name="Ng V."/>
            <person name="Clum A."/>
            <person name="Steindorff A."/>
            <person name="Ohm R.A."/>
            <person name="Martin F."/>
            <person name="Silar P."/>
            <person name="Natvig D.O."/>
            <person name="Lalanne C."/>
            <person name="Gautier V."/>
            <person name="Ament-Velasquez S.L."/>
            <person name="Kruys A."/>
            <person name="Hutchinson M.I."/>
            <person name="Powell A.J."/>
            <person name="Barry K."/>
            <person name="Miller A.N."/>
            <person name="Grigoriev I.V."/>
            <person name="Debuchy R."/>
            <person name="Gladieux P."/>
            <person name="Hiltunen Thoren M."/>
            <person name="Johannesson H."/>
        </authorList>
    </citation>
    <scope>NUCLEOTIDE SEQUENCE</scope>
    <source>
        <strain evidence="2">SMH4131-1</strain>
    </source>
</reference>
<dbReference type="Proteomes" id="UP001286456">
    <property type="component" value="Unassembled WGS sequence"/>
</dbReference>
<evidence type="ECO:0000313" key="3">
    <source>
        <dbReference type="Proteomes" id="UP001286456"/>
    </source>
</evidence>
<keyword evidence="3" id="KW-1185">Reference proteome</keyword>
<reference evidence="2" key="2">
    <citation type="submission" date="2023-06" db="EMBL/GenBank/DDBJ databases">
        <authorList>
            <consortium name="Lawrence Berkeley National Laboratory"/>
            <person name="Haridas S."/>
            <person name="Hensen N."/>
            <person name="Bonometti L."/>
            <person name="Westerberg I."/>
            <person name="Brannstrom I.O."/>
            <person name="Guillou S."/>
            <person name="Cros-Aarteil S."/>
            <person name="Calhoun S."/>
            <person name="Kuo A."/>
            <person name="Mondo S."/>
            <person name="Pangilinan J."/>
            <person name="Riley R."/>
            <person name="Labutti K."/>
            <person name="Andreopoulos B."/>
            <person name="Lipzen A."/>
            <person name="Chen C."/>
            <person name="Yanf M."/>
            <person name="Daum C."/>
            <person name="Ng V."/>
            <person name="Clum A."/>
            <person name="Steindorff A."/>
            <person name="Ohm R."/>
            <person name="Martin F."/>
            <person name="Silar P."/>
            <person name="Natvig D."/>
            <person name="Lalanne C."/>
            <person name="Gautier V."/>
            <person name="Ament-Velasquez S.L."/>
            <person name="Kruys A."/>
            <person name="Hutchinson M.I."/>
            <person name="Powell A.J."/>
            <person name="Barry K."/>
            <person name="Miller A.N."/>
            <person name="Grigoriev I.V."/>
            <person name="Debuchy R."/>
            <person name="Gladieux P."/>
            <person name="Thoren M.H."/>
            <person name="Johannesson H."/>
        </authorList>
    </citation>
    <scope>NUCLEOTIDE SEQUENCE</scope>
    <source>
        <strain evidence="2">SMH4131-1</strain>
    </source>
</reference>
<sequence length="383" mass="43452">MEGKIATRNAFPHSLVVSYPSSLLDSTPVGLFYMLYHRSDGSSPKPHYDDEYRLLCQKLHKFARTDPFSVSHALVEVGPRSTGYRFTDFPGIQDSWTRQSLFPLSEIICLMKQGEWDFSWHESQLDDVCSLRWRPWDNRITVVRYHVFFWVTQTVHHIQKCLDAKMALLNVFLDFGALRLRPGDDHCVIKALRSTIFQGAETINLLMQSDYYGTGNPPWIRHRSRKVIMARKCMLRNRREDILSVHGWKQCKKSADIAPTTPLLGGICIHAATKAQIRKHGSGLRTSPTQEGAGNPKKPMMKKAGKLKKTGSRFACWRPLWMKAMMARTTLRFQLMISPRAPAISSGSRKDVFTSWRVGKSIGPQATISGTTTRGIGVNSTLV</sequence>
<gene>
    <name evidence="2" type="ORF">B0T19DRAFT_199696</name>
</gene>
<evidence type="ECO:0000256" key="1">
    <source>
        <dbReference type="SAM" id="MobiDB-lite"/>
    </source>
</evidence>